<evidence type="ECO:0000256" key="5">
    <source>
        <dbReference type="ARBA" id="ARBA00023172"/>
    </source>
</evidence>
<protein>
    <recommendedName>
        <fullName evidence="3 8">DNA repair protein RecO</fullName>
    </recommendedName>
    <alternativeName>
        <fullName evidence="7 8">Recombination protein O</fullName>
    </alternativeName>
</protein>
<dbReference type="InterPro" id="IPR012340">
    <property type="entry name" value="NA-bd_OB-fold"/>
</dbReference>
<dbReference type="NCBIfam" id="TIGR00613">
    <property type="entry name" value="reco"/>
    <property type="match status" value="1"/>
</dbReference>
<dbReference type="Gene3D" id="2.40.50.140">
    <property type="entry name" value="Nucleic acid-binding proteins"/>
    <property type="match status" value="1"/>
</dbReference>
<dbReference type="STRING" id="1208365.B273_1398"/>
<keyword evidence="5 8" id="KW-0233">DNA recombination</keyword>
<dbReference type="InterPro" id="IPR022572">
    <property type="entry name" value="DNA_rep/recomb_RecO_N"/>
</dbReference>
<dbReference type="PANTHER" id="PTHR33991:SF1">
    <property type="entry name" value="DNA REPAIR PROTEIN RECO"/>
    <property type="match status" value="1"/>
</dbReference>
<proteinExistence type="inferred from homology"/>
<dbReference type="AlphaFoldDB" id="K6FD31"/>
<dbReference type="Proteomes" id="UP000010310">
    <property type="component" value="Unassembled WGS sequence"/>
</dbReference>
<name>K6FD31_9GAMM</name>
<dbReference type="Pfam" id="PF02565">
    <property type="entry name" value="RecO_C"/>
    <property type="match status" value="1"/>
</dbReference>
<gene>
    <name evidence="8 10" type="primary">recO</name>
    <name evidence="10" type="ORF">B273_1398</name>
</gene>
<evidence type="ECO:0000256" key="4">
    <source>
        <dbReference type="ARBA" id="ARBA00022763"/>
    </source>
</evidence>
<comment type="similarity">
    <text evidence="2 8">Belongs to the RecO family.</text>
</comment>
<evidence type="ECO:0000313" key="11">
    <source>
        <dbReference type="Proteomes" id="UP000010310"/>
    </source>
</evidence>
<dbReference type="InterPro" id="IPR042242">
    <property type="entry name" value="RecO_C"/>
</dbReference>
<dbReference type="Gene3D" id="1.20.1440.120">
    <property type="entry name" value="Recombination protein O, C-terminal domain"/>
    <property type="match status" value="1"/>
</dbReference>
<dbReference type="EMBL" id="AMWX01000008">
    <property type="protein sequence ID" value="EKO36532.1"/>
    <property type="molecule type" value="Genomic_DNA"/>
</dbReference>
<evidence type="ECO:0000256" key="8">
    <source>
        <dbReference type="HAMAP-Rule" id="MF_00201"/>
    </source>
</evidence>
<comment type="function">
    <text evidence="1 8">Involved in DNA repair and RecF pathway recombination.</text>
</comment>
<accession>K6FD31</accession>
<evidence type="ECO:0000259" key="9">
    <source>
        <dbReference type="Pfam" id="PF11967"/>
    </source>
</evidence>
<feature type="domain" description="DNA replication/recombination mediator RecO N-terminal" evidence="9">
    <location>
        <begin position="6"/>
        <end position="74"/>
    </location>
</feature>
<keyword evidence="4 8" id="KW-0227">DNA damage</keyword>
<keyword evidence="6 8" id="KW-0234">DNA repair</keyword>
<evidence type="ECO:0000256" key="6">
    <source>
        <dbReference type="ARBA" id="ARBA00023204"/>
    </source>
</evidence>
<dbReference type="PANTHER" id="PTHR33991">
    <property type="entry name" value="DNA REPAIR PROTEIN RECO"/>
    <property type="match status" value="1"/>
</dbReference>
<dbReference type="GO" id="GO:0043590">
    <property type="term" value="C:bacterial nucleoid"/>
    <property type="evidence" value="ECO:0007669"/>
    <property type="project" value="TreeGrafter"/>
</dbReference>
<dbReference type="GO" id="GO:0006310">
    <property type="term" value="P:DNA recombination"/>
    <property type="evidence" value="ECO:0007669"/>
    <property type="project" value="UniProtKB-UniRule"/>
</dbReference>
<dbReference type="InterPro" id="IPR037278">
    <property type="entry name" value="ARFGAP/RecO"/>
</dbReference>
<keyword evidence="11" id="KW-1185">Reference proteome</keyword>
<dbReference type="Pfam" id="PF11967">
    <property type="entry name" value="RecO_N"/>
    <property type="match status" value="1"/>
</dbReference>
<organism evidence="10 11">
    <name type="scientific">SAR86 cluster bacterium SAR86E</name>
    <dbReference type="NCBI Taxonomy" id="1208365"/>
    <lineage>
        <taxon>Bacteria</taxon>
        <taxon>Pseudomonadati</taxon>
        <taxon>Pseudomonadota</taxon>
        <taxon>Gammaproteobacteria</taxon>
        <taxon>SAR86 cluster</taxon>
    </lineage>
</organism>
<evidence type="ECO:0000256" key="1">
    <source>
        <dbReference type="ARBA" id="ARBA00003065"/>
    </source>
</evidence>
<dbReference type="GO" id="GO:0006302">
    <property type="term" value="P:double-strand break repair"/>
    <property type="evidence" value="ECO:0007669"/>
    <property type="project" value="TreeGrafter"/>
</dbReference>
<comment type="caution">
    <text evidence="10">The sequence shown here is derived from an EMBL/GenBank/DDBJ whole genome shotgun (WGS) entry which is preliminary data.</text>
</comment>
<evidence type="ECO:0000256" key="3">
    <source>
        <dbReference type="ARBA" id="ARBA00021310"/>
    </source>
</evidence>
<dbReference type="InterPro" id="IPR003717">
    <property type="entry name" value="RecO"/>
</dbReference>
<dbReference type="SUPFAM" id="SSF57863">
    <property type="entry name" value="ArfGap/RecO-like zinc finger"/>
    <property type="match status" value="1"/>
</dbReference>
<sequence>MPHNWESCFLLHARSFGDTSIIAEVFTESSGKTSVMAKGAKNPKSKFFGHLLPFSNLQIIVTGKSEMKTLTQIDSNYASQSSKGPHDLYTYLYVNELMVRLLPKGLPNQELFDLYKQFVDLARADAISETDLRAFEFDLLDVLGYGINFDTDTIENSEFKDSASYSYMPEKGFHATNHDNGFSAQEILSIKNRSLESIDKIKLKQLSQIAISACLDGRELSSRDIFKKLKL</sequence>
<dbReference type="HAMAP" id="MF_00201">
    <property type="entry name" value="RecO"/>
    <property type="match status" value="1"/>
</dbReference>
<evidence type="ECO:0000313" key="10">
    <source>
        <dbReference type="EMBL" id="EKO36532.1"/>
    </source>
</evidence>
<reference evidence="10 11" key="1">
    <citation type="submission" date="2012-09" db="EMBL/GenBank/DDBJ databases">
        <authorList>
            <person name="Dupont C.L."/>
            <person name="Rusch D.B."/>
            <person name="Lombardo M.-J."/>
            <person name="Novotny M."/>
            <person name="Yee-Greenbaum J."/>
            <person name="Laskin R."/>
        </authorList>
    </citation>
    <scope>NUCLEOTIDE SEQUENCE [LARGE SCALE GENOMIC DNA]</scope>
    <source>
        <strain evidence="10">SAR86E</strain>
    </source>
</reference>
<evidence type="ECO:0000256" key="7">
    <source>
        <dbReference type="ARBA" id="ARBA00033409"/>
    </source>
</evidence>
<evidence type="ECO:0000256" key="2">
    <source>
        <dbReference type="ARBA" id="ARBA00007452"/>
    </source>
</evidence>
<dbReference type="SUPFAM" id="SSF50249">
    <property type="entry name" value="Nucleic acid-binding proteins"/>
    <property type="match status" value="1"/>
</dbReference>